<dbReference type="AlphaFoldDB" id="A0A3N6PSA7"/>
<evidence type="ECO:0000313" key="2">
    <source>
        <dbReference type="Proteomes" id="UP000269154"/>
    </source>
</evidence>
<reference evidence="1 2" key="1">
    <citation type="journal article" date="2018" name="ACS Chem. Biol.">
        <title>Ketoreductase domain dysfunction expands chemodiversity: malyngamide biosynthesis in the cyanobacterium Okeania hirsuta.</title>
        <authorList>
            <person name="Moss N.A."/>
            <person name="Leao T."/>
            <person name="Rankin M."/>
            <person name="McCullough T.M."/>
            <person name="Qu P."/>
            <person name="Korobeynikov A."/>
            <person name="Smith J.L."/>
            <person name="Gerwick L."/>
            <person name="Gerwick W.H."/>
        </authorList>
    </citation>
    <scope>NUCLEOTIDE SEQUENCE [LARGE SCALE GENOMIC DNA]</scope>
    <source>
        <strain evidence="1 2">PAB10Feb10-1</strain>
    </source>
</reference>
<dbReference type="EMBL" id="RCBY01000091">
    <property type="protein sequence ID" value="RQH39623.1"/>
    <property type="molecule type" value="Genomic_DNA"/>
</dbReference>
<evidence type="ECO:0000313" key="1">
    <source>
        <dbReference type="EMBL" id="RQH39623.1"/>
    </source>
</evidence>
<keyword evidence="2" id="KW-1185">Reference proteome</keyword>
<dbReference type="OrthoDB" id="511447at2"/>
<sequence>MSSNNFDQRVSAPCIIDIGIVVNKRDMQRLLIDLGRVRYIHTQDGQIQSRGEGYILEVFADCQRSTLVANHSIYLNVLSFDYLELGQSSKKETYFDLITEGRQLRLIPLSNPLQEETTRNINAAAFDAVMDQVLSSNWDMQFDDDDCPF</sequence>
<proteinExistence type="predicted"/>
<organism evidence="1 2">
    <name type="scientific">Okeania hirsuta</name>
    <dbReference type="NCBI Taxonomy" id="1458930"/>
    <lineage>
        <taxon>Bacteria</taxon>
        <taxon>Bacillati</taxon>
        <taxon>Cyanobacteriota</taxon>
        <taxon>Cyanophyceae</taxon>
        <taxon>Oscillatoriophycideae</taxon>
        <taxon>Oscillatoriales</taxon>
        <taxon>Microcoleaceae</taxon>
        <taxon>Okeania</taxon>
    </lineage>
</organism>
<dbReference type="Proteomes" id="UP000269154">
    <property type="component" value="Unassembled WGS sequence"/>
</dbReference>
<dbReference type="RefSeq" id="WP_124143512.1">
    <property type="nucleotide sequence ID" value="NZ_CAWOKI010000351.1"/>
</dbReference>
<gene>
    <name evidence="1" type="ORF">D5R40_16635</name>
</gene>
<accession>A0A3N6PSA7</accession>
<name>A0A3N6PSA7_9CYAN</name>
<comment type="caution">
    <text evidence="1">The sequence shown here is derived from an EMBL/GenBank/DDBJ whole genome shotgun (WGS) entry which is preliminary data.</text>
</comment>
<protein>
    <submittedName>
        <fullName evidence="1">Uncharacterized protein</fullName>
    </submittedName>
</protein>